<dbReference type="Proteomes" id="UP000011083">
    <property type="component" value="Unassembled WGS sequence"/>
</dbReference>
<feature type="compositionally biased region" description="Low complexity" evidence="1">
    <location>
        <begin position="201"/>
        <end position="210"/>
    </location>
</feature>
<name>L8HDL5_ACACF</name>
<feature type="region of interest" description="Disordered" evidence="1">
    <location>
        <begin position="325"/>
        <end position="349"/>
    </location>
</feature>
<dbReference type="RefSeq" id="XP_004351635.1">
    <property type="nucleotide sequence ID" value="XM_004351583.1"/>
</dbReference>
<keyword evidence="3" id="KW-1185">Reference proteome</keyword>
<feature type="compositionally biased region" description="Basic and acidic residues" evidence="1">
    <location>
        <begin position="45"/>
        <end position="55"/>
    </location>
</feature>
<gene>
    <name evidence="2" type="ORF">ACA1_396740</name>
</gene>
<evidence type="ECO:0000313" key="2">
    <source>
        <dbReference type="EMBL" id="ELR22858.1"/>
    </source>
</evidence>
<dbReference type="AlphaFoldDB" id="L8HDL5"/>
<accession>L8HDL5</accession>
<feature type="region of interest" description="Disordered" evidence="1">
    <location>
        <begin position="1"/>
        <end position="58"/>
    </location>
</feature>
<dbReference type="KEGG" id="acan:ACA1_396740"/>
<evidence type="ECO:0000313" key="3">
    <source>
        <dbReference type="Proteomes" id="UP000011083"/>
    </source>
</evidence>
<reference evidence="2 3" key="1">
    <citation type="journal article" date="2013" name="Genome Biol.">
        <title>Genome of Acanthamoeba castellanii highlights extensive lateral gene transfer and early evolution of tyrosine kinase signaling.</title>
        <authorList>
            <person name="Clarke M."/>
            <person name="Lohan A.J."/>
            <person name="Liu B."/>
            <person name="Lagkouvardos I."/>
            <person name="Roy S."/>
            <person name="Zafar N."/>
            <person name="Bertelli C."/>
            <person name="Schilde C."/>
            <person name="Kianianmomeni A."/>
            <person name="Burglin T.R."/>
            <person name="Frech C."/>
            <person name="Turcotte B."/>
            <person name="Kopec K.O."/>
            <person name="Synnott J.M."/>
            <person name="Choo C."/>
            <person name="Paponov I."/>
            <person name="Finkler A."/>
            <person name="Soon Heng Tan C."/>
            <person name="Hutchins A.P."/>
            <person name="Weinmeier T."/>
            <person name="Rattei T."/>
            <person name="Chu J.S."/>
            <person name="Gimenez G."/>
            <person name="Irimia M."/>
            <person name="Rigden D.J."/>
            <person name="Fitzpatrick D.A."/>
            <person name="Lorenzo-Morales J."/>
            <person name="Bateman A."/>
            <person name="Chiu C.H."/>
            <person name="Tang P."/>
            <person name="Hegemann P."/>
            <person name="Fromm H."/>
            <person name="Raoult D."/>
            <person name="Greub G."/>
            <person name="Miranda-Saavedra D."/>
            <person name="Chen N."/>
            <person name="Nash P."/>
            <person name="Ginger M.L."/>
            <person name="Horn M."/>
            <person name="Schaap P."/>
            <person name="Caler L."/>
            <person name="Loftus B."/>
        </authorList>
    </citation>
    <scope>NUCLEOTIDE SEQUENCE [LARGE SCALE GENOMIC DNA]</scope>
    <source>
        <strain evidence="2 3">Neff</strain>
    </source>
</reference>
<organism evidence="2 3">
    <name type="scientific">Acanthamoeba castellanii (strain ATCC 30010 / Neff)</name>
    <dbReference type="NCBI Taxonomy" id="1257118"/>
    <lineage>
        <taxon>Eukaryota</taxon>
        <taxon>Amoebozoa</taxon>
        <taxon>Discosea</taxon>
        <taxon>Longamoebia</taxon>
        <taxon>Centramoebida</taxon>
        <taxon>Acanthamoebidae</taxon>
        <taxon>Acanthamoeba</taxon>
    </lineage>
</organism>
<evidence type="ECO:0000256" key="1">
    <source>
        <dbReference type="SAM" id="MobiDB-lite"/>
    </source>
</evidence>
<feature type="region of interest" description="Disordered" evidence="1">
    <location>
        <begin position="134"/>
        <end position="153"/>
    </location>
</feature>
<dbReference type="GeneID" id="14923821"/>
<sequence>MASHGIVPTSQPMAASMSGGAVQQQPPPPEEALPTDVATIFSQEPTHEAEARDGAESLSASDMDLKRAEITRTFFQTFFEYPIGAGGTQQQQQQVAVDLVDFLYESLVPARYRQRKQERAKYRLNELRDAFHRATTTTTTTAPPPSPADPLLSLPPHLLQLHRQHQQHQHQQATAAAANASMPFGGVEASFPLSLPPPPEQQQQQHQQHQQQHHQHQHQQQQHHHAPTGVAGDAAGPTEQQLVLGAHFPTTAAAAAGGGGTKRKQVFDKKAWTKRQSNRTYWLGMRGPLFPARMPLLRKLESLLGHPLSHLSEHTFRLAWEREQQPRLGPGPADGGDGGGGGVASSPLQSEDPAHVWWREADRSFVHFVFDVPGVEEEPKFTFSKATRRWRLEGYRAETYVSSYRVQQRWQGKFCVQGTFPPSVDVSAVPTTAFASGLYHVLLAEFVD</sequence>
<protein>
    <submittedName>
        <fullName evidence="2">Uncharacterized protein</fullName>
    </submittedName>
</protein>
<feature type="compositionally biased region" description="Basic residues" evidence="1">
    <location>
        <begin position="211"/>
        <end position="226"/>
    </location>
</feature>
<proteinExistence type="predicted"/>
<feature type="region of interest" description="Disordered" evidence="1">
    <location>
        <begin position="185"/>
        <end position="235"/>
    </location>
</feature>
<feature type="compositionally biased region" description="Gly residues" evidence="1">
    <location>
        <begin position="332"/>
        <end position="343"/>
    </location>
</feature>
<dbReference type="EMBL" id="KB007869">
    <property type="protein sequence ID" value="ELR22858.1"/>
    <property type="molecule type" value="Genomic_DNA"/>
</dbReference>
<dbReference type="VEuPathDB" id="AmoebaDB:ACA1_396740"/>